<dbReference type="EMBL" id="NMUH01010908">
    <property type="protein sequence ID" value="MQM21353.1"/>
    <property type="molecule type" value="Genomic_DNA"/>
</dbReference>
<proteinExistence type="predicted"/>
<accession>A0A843XQB1</accession>
<dbReference type="OrthoDB" id="17346at2759"/>
<comment type="caution">
    <text evidence="2">The sequence shown here is derived from an EMBL/GenBank/DDBJ whole genome shotgun (WGS) entry which is preliminary data.</text>
</comment>
<organism evidence="2 3">
    <name type="scientific">Colocasia esculenta</name>
    <name type="common">Wild taro</name>
    <name type="synonym">Arum esculentum</name>
    <dbReference type="NCBI Taxonomy" id="4460"/>
    <lineage>
        <taxon>Eukaryota</taxon>
        <taxon>Viridiplantae</taxon>
        <taxon>Streptophyta</taxon>
        <taxon>Embryophyta</taxon>
        <taxon>Tracheophyta</taxon>
        <taxon>Spermatophyta</taxon>
        <taxon>Magnoliopsida</taxon>
        <taxon>Liliopsida</taxon>
        <taxon>Araceae</taxon>
        <taxon>Aroideae</taxon>
        <taxon>Colocasieae</taxon>
        <taxon>Colocasia</taxon>
    </lineage>
</organism>
<gene>
    <name evidence="2" type="ORF">Taro_054392</name>
</gene>
<dbReference type="Pfam" id="PF13890">
    <property type="entry name" value="Rab3-GTPase_cat"/>
    <property type="match status" value="1"/>
</dbReference>
<dbReference type="Proteomes" id="UP000652761">
    <property type="component" value="Unassembled WGS sequence"/>
</dbReference>
<evidence type="ECO:0000313" key="3">
    <source>
        <dbReference type="Proteomes" id="UP000652761"/>
    </source>
</evidence>
<reference evidence="2" key="1">
    <citation type="submission" date="2017-07" db="EMBL/GenBank/DDBJ databases">
        <title>Taro Niue Genome Assembly and Annotation.</title>
        <authorList>
            <person name="Atibalentja N."/>
            <person name="Keating K."/>
            <person name="Fields C.J."/>
        </authorList>
    </citation>
    <scope>NUCLEOTIDE SEQUENCE</scope>
    <source>
        <strain evidence="2">Niue_2</strain>
        <tissue evidence="2">Leaf</tissue>
    </source>
</reference>
<name>A0A843XQB1_COLES</name>
<evidence type="ECO:0000313" key="2">
    <source>
        <dbReference type="EMBL" id="MQM21353.1"/>
    </source>
</evidence>
<protein>
    <recommendedName>
        <fullName evidence="1">Rab3GAP catalytic subunit conserved domain-containing protein</fullName>
    </recommendedName>
</protein>
<sequence length="86" mass="9868">MNSRLSQTHRGFGKKVSVWQEEYPKEGSLNVKKGVEMFAQQSKGLLEQRSIGNLWRELWETAKPLPAEQAPLFDEDLAVYFVQTAN</sequence>
<keyword evidence="3" id="KW-1185">Reference proteome</keyword>
<dbReference type="AlphaFoldDB" id="A0A843XQB1"/>
<feature type="domain" description="Rab3GAP catalytic subunit conserved" evidence="1">
    <location>
        <begin position="41"/>
        <end position="78"/>
    </location>
</feature>
<evidence type="ECO:0000259" key="1">
    <source>
        <dbReference type="Pfam" id="PF13890"/>
    </source>
</evidence>
<dbReference type="InterPro" id="IPR026147">
    <property type="entry name" value="Rab3GAP1_conserved"/>
</dbReference>